<keyword evidence="5" id="KW-0808">Transferase</keyword>
<evidence type="ECO:0000313" key="15">
    <source>
        <dbReference type="Proteomes" id="UP000281547"/>
    </source>
</evidence>
<evidence type="ECO:0000256" key="6">
    <source>
        <dbReference type="ARBA" id="ARBA00022692"/>
    </source>
</evidence>
<dbReference type="InterPro" id="IPR004358">
    <property type="entry name" value="Sig_transdc_His_kin-like_C"/>
</dbReference>
<name>A0A433XAK6_9HYPH</name>
<evidence type="ECO:0000259" key="13">
    <source>
        <dbReference type="PROSITE" id="PS50885"/>
    </source>
</evidence>
<evidence type="ECO:0000256" key="9">
    <source>
        <dbReference type="ARBA" id="ARBA00023012"/>
    </source>
</evidence>
<evidence type="ECO:0000256" key="11">
    <source>
        <dbReference type="SAM" id="Phobius"/>
    </source>
</evidence>
<feature type="domain" description="Histidine kinase" evidence="12">
    <location>
        <begin position="243"/>
        <end position="447"/>
    </location>
</feature>
<keyword evidence="4" id="KW-0597">Phosphoprotein</keyword>
<evidence type="ECO:0000256" key="1">
    <source>
        <dbReference type="ARBA" id="ARBA00000085"/>
    </source>
</evidence>
<dbReference type="PANTHER" id="PTHR45436">
    <property type="entry name" value="SENSOR HISTIDINE KINASE YKOH"/>
    <property type="match status" value="1"/>
</dbReference>
<evidence type="ECO:0000256" key="4">
    <source>
        <dbReference type="ARBA" id="ARBA00022553"/>
    </source>
</evidence>
<evidence type="ECO:0000256" key="10">
    <source>
        <dbReference type="ARBA" id="ARBA00023136"/>
    </source>
</evidence>
<dbReference type="EMBL" id="RZNJ01000003">
    <property type="protein sequence ID" value="RUT31093.1"/>
    <property type="molecule type" value="Genomic_DNA"/>
</dbReference>
<gene>
    <name evidence="14" type="ORF">EMQ25_09455</name>
</gene>
<feature type="transmembrane region" description="Helical" evidence="11">
    <location>
        <begin position="166"/>
        <end position="187"/>
    </location>
</feature>
<dbReference type="SMART" id="SM00387">
    <property type="entry name" value="HATPase_c"/>
    <property type="match status" value="1"/>
</dbReference>
<dbReference type="Gene3D" id="3.30.565.10">
    <property type="entry name" value="Histidine kinase-like ATPase, C-terminal domain"/>
    <property type="match status" value="1"/>
</dbReference>
<dbReference type="Gene3D" id="1.10.287.130">
    <property type="match status" value="1"/>
</dbReference>
<evidence type="ECO:0000256" key="7">
    <source>
        <dbReference type="ARBA" id="ARBA00022777"/>
    </source>
</evidence>
<keyword evidence="6 11" id="KW-0812">Transmembrane</keyword>
<reference evidence="14 15" key="1">
    <citation type="journal article" date="2016" name="Int. J. Syst. Evol. Microbiol.">
        <title>Arsenicitalea aurantiaca gen. nov., sp. nov., a new member of the family Hyphomicrobiaceae, isolated from high-arsenic sediment.</title>
        <authorList>
            <person name="Mu Y."/>
            <person name="Zhou L."/>
            <person name="Zeng X.C."/>
            <person name="Liu L."/>
            <person name="Pan Y."/>
            <person name="Chen X."/>
            <person name="Wang J."/>
            <person name="Li S."/>
            <person name="Li W.J."/>
            <person name="Wang Y."/>
        </authorList>
    </citation>
    <scope>NUCLEOTIDE SEQUENCE [LARGE SCALE GENOMIC DNA]</scope>
    <source>
        <strain evidence="14 15">42-50</strain>
    </source>
</reference>
<keyword evidence="8 11" id="KW-1133">Transmembrane helix</keyword>
<dbReference type="RefSeq" id="WP_127188339.1">
    <property type="nucleotide sequence ID" value="NZ_RZNJ01000003.1"/>
</dbReference>
<dbReference type="Pfam" id="PF02518">
    <property type="entry name" value="HATPase_c"/>
    <property type="match status" value="1"/>
</dbReference>
<dbReference type="PROSITE" id="PS50109">
    <property type="entry name" value="HIS_KIN"/>
    <property type="match status" value="1"/>
</dbReference>
<feature type="domain" description="HAMP" evidence="13">
    <location>
        <begin position="184"/>
        <end position="235"/>
    </location>
</feature>
<dbReference type="OrthoDB" id="9809567at2"/>
<evidence type="ECO:0000256" key="5">
    <source>
        <dbReference type="ARBA" id="ARBA00022679"/>
    </source>
</evidence>
<evidence type="ECO:0000256" key="3">
    <source>
        <dbReference type="ARBA" id="ARBA00012438"/>
    </source>
</evidence>
<comment type="catalytic activity">
    <reaction evidence="1">
        <text>ATP + protein L-histidine = ADP + protein N-phospho-L-histidine.</text>
        <dbReference type="EC" id="2.7.13.3"/>
    </reaction>
</comment>
<evidence type="ECO:0000256" key="2">
    <source>
        <dbReference type="ARBA" id="ARBA00004370"/>
    </source>
</evidence>
<dbReference type="InterPro" id="IPR005467">
    <property type="entry name" value="His_kinase_dom"/>
</dbReference>
<dbReference type="PRINTS" id="PR00344">
    <property type="entry name" value="BCTRLSENSOR"/>
</dbReference>
<dbReference type="GO" id="GO:0005886">
    <property type="term" value="C:plasma membrane"/>
    <property type="evidence" value="ECO:0007669"/>
    <property type="project" value="TreeGrafter"/>
</dbReference>
<comment type="caution">
    <text evidence="14">The sequence shown here is derived from an EMBL/GenBank/DDBJ whole genome shotgun (WGS) entry which is preliminary data.</text>
</comment>
<dbReference type="InterPro" id="IPR050428">
    <property type="entry name" value="TCS_sensor_his_kinase"/>
</dbReference>
<evidence type="ECO:0000259" key="12">
    <source>
        <dbReference type="PROSITE" id="PS50109"/>
    </source>
</evidence>
<dbReference type="SUPFAM" id="SSF55874">
    <property type="entry name" value="ATPase domain of HSP90 chaperone/DNA topoisomerase II/histidine kinase"/>
    <property type="match status" value="1"/>
</dbReference>
<dbReference type="Proteomes" id="UP000281547">
    <property type="component" value="Unassembled WGS sequence"/>
</dbReference>
<dbReference type="PROSITE" id="PS50885">
    <property type="entry name" value="HAMP"/>
    <property type="match status" value="1"/>
</dbReference>
<dbReference type="InterPro" id="IPR003660">
    <property type="entry name" value="HAMP_dom"/>
</dbReference>
<protein>
    <recommendedName>
        <fullName evidence="3">histidine kinase</fullName>
        <ecNumber evidence="3">2.7.13.3</ecNumber>
    </recommendedName>
</protein>
<evidence type="ECO:0000256" key="8">
    <source>
        <dbReference type="ARBA" id="ARBA00022989"/>
    </source>
</evidence>
<keyword evidence="15" id="KW-1185">Reference proteome</keyword>
<organism evidence="14 15">
    <name type="scientific">Arsenicitalea aurantiaca</name>
    <dbReference type="NCBI Taxonomy" id="1783274"/>
    <lineage>
        <taxon>Bacteria</taxon>
        <taxon>Pseudomonadati</taxon>
        <taxon>Pseudomonadota</taxon>
        <taxon>Alphaproteobacteria</taxon>
        <taxon>Hyphomicrobiales</taxon>
        <taxon>Devosiaceae</taxon>
        <taxon>Arsenicitalea</taxon>
    </lineage>
</organism>
<dbReference type="InterPro" id="IPR036890">
    <property type="entry name" value="HATPase_C_sf"/>
</dbReference>
<comment type="subcellular location">
    <subcellularLocation>
        <location evidence="2">Membrane</location>
    </subcellularLocation>
</comment>
<proteinExistence type="predicted"/>
<keyword evidence="9" id="KW-0902">Two-component regulatory system</keyword>
<dbReference type="SUPFAM" id="SSF47384">
    <property type="entry name" value="Homodimeric domain of signal transducing histidine kinase"/>
    <property type="match status" value="1"/>
</dbReference>
<sequence length="456" mass="49417">MSFASLRLRLLLLAALLVAAAVVLAGIALLLLFGTHLERRVGADLEANLNRAVALIIPEAEAPTLRANLADPRYALPLSGLYWEIEDLASGAVLRSPSLVDAALDAEETDEGLIEIEGPGGQVLVAVSRLVRFPVEESERAYRVTVAEDRSVIDRSIIAFGGEMSIALLLLALVLTCAGTLQVYLGLRPLETVRARVERVRLGEAERLEGAFPDEIVPLVREVNDLLEARDKSIDFARARAADLAHGLKTPLAVLAATANRAREAGDEDTARFLEELCEEMDERIDYQLRLARLRLRPESHVMTASLKAAVLRIALVLKKTHAGELIDWELQLGPDVAVNLDQQDLIELVGVVLENACQWAESRVRIGAMMLDGFVELSIEDDGVGLTREQMERIGERGQRLDETRRGTGLGMAIAKEIVALNRGAMTLERSQLGGLAVRLRLPVSPGPGGDAAAG</sequence>
<dbReference type="EC" id="2.7.13.3" evidence="3"/>
<keyword evidence="7 14" id="KW-0418">Kinase</keyword>
<dbReference type="PANTHER" id="PTHR45436:SF5">
    <property type="entry name" value="SENSOR HISTIDINE KINASE TRCS"/>
    <property type="match status" value="1"/>
</dbReference>
<accession>A0A433XAK6</accession>
<dbReference type="AlphaFoldDB" id="A0A433XAK6"/>
<dbReference type="GO" id="GO:0000155">
    <property type="term" value="F:phosphorelay sensor kinase activity"/>
    <property type="evidence" value="ECO:0007669"/>
    <property type="project" value="InterPro"/>
</dbReference>
<dbReference type="InterPro" id="IPR003594">
    <property type="entry name" value="HATPase_dom"/>
</dbReference>
<evidence type="ECO:0000313" key="14">
    <source>
        <dbReference type="EMBL" id="RUT31093.1"/>
    </source>
</evidence>
<keyword evidence="10 11" id="KW-0472">Membrane</keyword>
<dbReference type="InterPro" id="IPR036097">
    <property type="entry name" value="HisK_dim/P_sf"/>
</dbReference>